<evidence type="ECO:0000313" key="2">
    <source>
        <dbReference type="EMBL" id="ERN16840.1"/>
    </source>
</evidence>
<feature type="signal peptide" evidence="1">
    <location>
        <begin position="1"/>
        <end position="26"/>
    </location>
</feature>
<proteinExistence type="predicted"/>
<reference evidence="3" key="1">
    <citation type="journal article" date="2013" name="Science">
        <title>The Amborella genome and the evolution of flowering plants.</title>
        <authorList>
            <consortium name="Amborella Genome Project"/>
        </authorList>
    </citation>
    <scope>NUCLEOTIDE SEQUENCE [LARGE SCALE GENOMIC DNA]</scope>
</reference>
<evidence type="ECO:0000256" key="1">
    <source>
        <dbReference type="SAM" id="SignalP"/>
    </source>
</evidence>
<feature type="non-terminal residue" evidence="2">
    <location>
        <position position="172"/>
    </location>
</feature>
<sequence>SRVFLFTWMELLHLLLINFNVSKWLAYRGIPSIHIHIFICLRAPLSGVHGDKCSQVPMKDRPLYLGASLALLAVVKVKSRPLSSDLLQSRKGSLKTCLIHRVTPLLSCFAGEKTPTQTPSRRFSLSVIISFGTEMTLEIVAQLPVPDAVGLSGLRSSLKVYGRSALPYLWMK</sequence>
<gene>
    <name evidence="2" type="ORF">AMTR_s00057p00126460</name>
</gene>
<accession>U5D3L7</accession>
<dbReference type="EMBL" id="KI392405">
    <property type="protein sequence ID" value="ERN16840.1"/>
    <property type="molecule type" value="Genomic_DNA"/>
</dbReference>
<feature type="non-terminal residue" evidence="2">
    <location>
        <position position="1"/>
    </location>
</feature>
<dbReference type="AlphaFoldDB" id="U5D3L7"/>
<protein>
    <submittedName>
        <fullName evidence="2">Uncharacterized protein</fullName>
    </submittedName>
</protein>
<evidence type="ECO:0000313" key="3">
    <source>
        <dbReference type="Proteomes" id="UP000017836"/>
    </source>
</evidence>
<dbReference type="Gramene" id="ERN16840">
    <property type="protein sequence ID" value="ERN16840"/>
    <property type="gene ID" value="AMTR_s00057p00126460"/>
</dbReference>
<keyword evidence="1" id="KW-0732">Signal</keyword>
<feature type="chain" id="PRO_5004658870" evidence="1">
    <location>
        <begin position="27"/>
        <end position="172"/>
    </location>
</feature>
<name>U5D3L7_AMBTC</name>
<dbReference type="Proteomes" id="UP000017836">
    <property type="component" value="Unassembled WGS sequence"/>
</dbReference>
<dbReference type="HOGENOM" id="CLU_1559223_0_0_1"/>
<organism evidence="2 3">
    <name type="scientific">Amborella trichopoda</name>
    <dbReference type="NCBI Taxonomy" id="13333"/>
    <lineage>
        <taxon>Eukaryota</taxon>
        <taxon>Viridiplantae</taxon>
        <taxon>Streptophyta</taxon>
        <taxon>Embryophyta</taxon>
        <taxon>Tracheophyta</taxon>
        <taxon>Spermatophyta</taxon>
        <taxon>Magnoliopsida</taxon>
        <taxon>Amborellales</taxon>
        <taxon>Amborellaceae</taxon>
        <taxon>Amborella</taxon>
    </lineage>
</organism>
<keyword evidence="3" id="KW-1185">Reference proteome</keyword>